<organism evidence="4 5">
    <name type="scientific">Aquirufa antheringensis</name>
    <dbReference type="NCBI Taxonomy" id="2516559"/>
    <lineage>
        <taxon>Bacteria</taxon>
        <taxon>Pseudomonadati</taxon>
        <taxon>Bacteroidota</taxon>
        <taxon>Cytophagia</taxon>
        <taxon>Cytophagales</taxon>
        <taxon>Flectobacillaceae</taxon>
        <taxon>Aquirufa</taxon>
    </lineage>
</organism>
<dbReference type="Pfam" id="PF00501">
    <property type="entry name" value="AMP-binding"/>
    <property type="match status" value="1"/>
</dbReference>
<dbReference type="InterPro" id="IPR025110">
    <property type="entry name" value="AMP-bd_C"/>
</dbReference>
<feature type="domain" description="AMP-dependent synthetase/ligase" evidence="2">
    <location>
        <begin position="6"/>
        <end position="386"/>
    </location>
</feature>
<dbReference type="AlphaFoldDB" id="A0A4V2IWA8"/>
<dbReference type="EMBL" id="SEWY01000001">
    <property type="protein sequence ID" value="TBH75405.1"/>
    <property type="molecule type" value="Genomic_DNA"/>
</dbReference>
<keyword evidence="4" id="KW-0436">Ligase</keyword>
<dbReference type="Gene3D" id="3.40.50.12780">
    <property type="entry name" value="N-terminal domain of ligase-like"/>
    <property type="match status" value="1"/>
</dbReference>
<dbReference type="InterPro" id="IPR042099">
    <property type="entry name" value="ANL_N_sf"/>
</dbReference>
<evidence type="ECO:0000256" key="1">
    <source>
        <dbReference type="ARBA" id="ARBA00006432"/>
    </source>
</evidence>
<dbReference type="PANTHER" id="PTHR43201:SF8">
    <property type="entry name" value="ACYL-COA SYNTHETASE FAMILY MEMBER 3"/>
    <property type="match status" value="1"/>
</dbReference>
<protein>
    <submittedName>
        <fullName evidence="4">Long-chain fatty acid--CoA ligase</fullName>
    </submittedName>
</protein>
<dbReference type="Gene3D" id="3.30.300.30">
    <property type="match status" value="1"/>
</dbReference>
<dbReference type="SUPFAM" id="SSF56801">
    <property type="entry name" value="Acetyl-CoA synthetase-like"/>
    <property type="match status" value="1"/>
</dbReference>
<evidence type="ECO:0000259" key="3">
    <source>
        <dbReference type="Pfam" id="PF13193"/>
    </source>
</evidence>
<dbReference type="PANTHER" id="PTHR43201">
    <property type="entry name" value="ACYL-COA SYNTHETASE"/>
    <property type="match status" value="1"/>
</dbReference>
<dbReference type="GO" id="GO:0031956">
    <property type="term" value="F:medium-chain fatty acid-CoA ligase activity"/>
    <property type="evidence" value="ECO:0007669"/>
    <property type="project" value="TreeGrafter"/>
</dbReference>
<dbReference type="Pfam" id="PF13193">
    <property type="entry name" value="AMP-binding_C"/>
    <property type="match status" value="1"/>
</dbReference>
<name>A0A4V2IWA8_9BACT</name>
<dbReference type="OrthoDB" id="9778383at2"/>
<accession>A0A4V2IWA8</accession>
<dbReference type="RefSeq" id="WP_130922560.1">
    <property type="nucleotide sequence ID" value="NZ_JAANOM010000002.1"/>
</dbReference>
<dbReference type="Proteomes" id="UP000293583">
    <property type="component" value="Unassembled WGS sequence"/>
</dbReference>
<evidence type="ECO:0000313" key="4">
    <source>
        <dbReference type="EMBL" id="TBH75405.1"/>
    </source>
</evidence>
<dbReference type="GO" id="GO:0006631">
    <property type="term" value="P:fatty acid metabolic process"/>
    <property type="evidence" value="ECO:0007669"/>
    <property type="project" value="TreeGrafter"/>
</dbReference>
<reference evidence="4 5" key="1">
    <citation type="submission" date="2019-02" db="EMBL/GenBank/DDBJ databases">
        <title>Genome of a new Bacteroidetes strain.</title>
        <authorList>
            <person name="Pitt A."/>
        </authorList>
    </citation>
    <scope>NUCLEOTIDE SEQUENCE [LARGE SCALE GENOMIC DNA]</scope>
    <source>
        <strain evidence="4 5">103A-SOEBACH</strain>
    </source>
</reference>
<gene>
    <name evidence="4" type="ORF">EWU20_02170</name>
</gene>
<evidence type="ECO:0000259" key="2">
    <source>
        <dbReference type="Pfam" id="PF00501"/>
    </source>
</evidence>
<dbReference type="CDD" id="cd05941">
    <property type="entry name" value="MCS"/>
    <property type="match status" value="1"/>
</dbReference>
<dbReference type="InterPro" id="IPR000873">
    <property type="entry name" value="AMP-dep_synth/lig_dom"/>
</dbReference>
<keyword evidence="5" id="KW-1185">Reference proteome</keyword>
<comment type="similarity">
    <text evidence="1">Belongs to the ATP-dependent AMP-binding enzyme family.</text>
</comment>
<evidence type="ECO:0000313" key="5">
    <source>
        <dbReference type="Proteomes" id="UP000293583"/>
    </source>
</evidence>
<feature type="domain" description="AMP-binding enzyme C-terminal" evidence="3">
    <location>
        <begin position="438"/>
        <end position="511"/>
    </location>
</feature>
<dbReference type="InterPro" id="IPR045851">
    <property type="entry name" value="AMP-bd_C_sf"/>
</dbReference>
<proteinExistence type="inferred from homology"/>
<sequence>MISIFAQAEKHLEKTAIISDGTNYTYSQLLDASKAFASTLLDKNTDLNEARVAYMVNPGFDYVRVQWGIWRAGGVAVPLCLTYPLPSLRYTIENSGSSIVVVSPEFVELLKPLCEELGLRLLTTSDSRLATSDSQLTTIDSRLATSDSQLTTIDSRLATLDYRLPTVSASRRAMMLYTSGTTNLPKGVVSTHANLNAQISTLIDAWHWSENDYSICILPLHHIHGVINIVSCSLWAGATCQFLPSFSAEALFDIFKEGKLNVFMAVPTIYYKLITYWESLADVDQKEMTRILSKFRLMISGSAALPVSVMERWKTISEHSLLERYGMTEIGMALSNPYDGPRVPGHVGYPLPGVQVRLADEQDNVIPGTEIGEIQVKGPNVFNEYWQKPESTAESFTPDGFFKTGDIATMDELGGYRILGRNSVDIIKSGGYKISALEIEEVLRTYPGIDDCCVVGVENDEWGELVSAAIVCHEDFDTKALNAWMREQMPAYKTPRAYHRLPELPRNAMGKVTKKDVVNLIKN</sequence>
<comment type="caution">
    <text evidence="4">The sequence shown here is derived from an EMBL/GenBank/DDBJ whole genome shotgun (WGS) entry which is preliminary data.</text>
</comment>